<dbReference type="HOGENOM" id="CLU_1111189_0_0_1"/>
<dbReference type="STRING" id="1043002.A0A074XQE0"/>
<evidence type="ECO:0000256" key="1">
    <source>
        <dbReference type="SAM" id="MobiDB-lite"/>
    </source>
</evidence>
<accession>A0A074XQE0</accession>
<dbReference type="OrthoDB" id="5428787at2759"/>
<dbReference type="EMBL" id="KL584976">
    <property type="protein sequence ID" value="KEQ87705.1"/>
    <property type="molecule type" value="Genomic_DNA"/>
</dbReference>
<gene>
    <name evidence="2" type="ORF">M438DRAFT_130463</name>
</gene>
<evidence type="ECO:0000313" key="3">
    <source>
        <dbReference type="Proteomes" id="UP000030706"/>
    </source>
</evidence>
<name>A0A074XQE0_AURPU</name>
<evidence type="ECO:0008006" key="4">
    <source>
        <dbReference type="Google" id="ProtNLM"/>
    </source>
</evidence>
<evidence type="ECO:0000313" key="2">
    <source>
        <dbReference type="EMBL" id="KEQ87705.1"/>
    </source>
</evidence>
<dbReference type="RefSeq" id="XP_029763892.1">
    <property type="nucleotide sequence ID" value="XM_029898821.1"/>
</dbReference>
<organism evidence="2 3">
    <name type="scientific">Aureobasidium pullulans EXF-150</name>
    <dbReference type="NCBI Taxonomy" id="1043002"/>
    <lineage>
        <taxon>Eukaryota</taxon>
        <taxon>Fungi</taxon>
        <taxon>Dikarya</taxon>
        <taxon>Ascomycota</taxon>
        <taxon>Pezizomycotina</taxon>
        <taxon>Dothideomycetes</taxon>
        <taxon>Dothideomycetidae</taxon>
        <taxon>Dothideales</taxon>
        <taxon>Saccotheciaceae</taxon>
        <taxon>Aureobasidium</taxon>
    </lineage>
</organism>
<sequence length="250" mass="25697">MGLDLGQFQISCHSARRSNHFLSRLPVSTCVIVKYATISMLMVLTFETGKAVVQVRYTDVIVLVSPKTTTITAPTPVVTSTTTITSTSTITVAPPHITNTETDFTTTSTTTTSSQTTTSITSTTETITVQASTTVYAACATANLLGPKITGGDIIDVAYYNPGSGNPQLNTGITDAYDCCVACLLDGSCGISLFDPNVGCSYLNGMTCSAGQASNPAGNLNIRHQPAGQNSGSSVVSNGPCGVATDGGQG</sequence>
<reference evidence="2 3" key="1">
    <citation type="journal article" date="2014" name="BMC Genomics">
        <title>Genome sequencing of four Aureobasidium pullulans varieties: biotechnological potential, stress tolerance, and description of new species.</title>
        <authorList>
            <person name="Gostin Ar C."/>
            <person name="Ohm R.A."/>
            <person name="Kogej T."/>
            <person name="Sonjak S."/>
            <person name="Turk M."/>
            <person name="Zajc J."/>
            <person name="Zalar P."/>
            <person name="Grube M."/>
            <person name="Sun H."/>
            <person name="Han J."/>
            <person name="Sharma A."/>
            <person name="Chiniquy J."/>
            <person name="Ngan C.Y."/>
            <person name="Lipzen A."/>
            <person name="Barry K."/>
            <person name="Grigoriev I.V."/>
            <person name="Gunde-Cimerman N."/>
        </authorList>
    </citation>
    <scope>NUCLEOTIDE SEQUENCE [LARGE SCALE GENOMIC DNA]</scope>
    <source>
        <strain evidence="2 3">EXF-150</strain>
    </source>
</reference>
<feature type="region of interest" description="Disordered" evidence="1">
    <location>
        <begin position="219"/>
        <end position="250"/>
    </location>
</feature>
<dbReference type="GeneID" id="40741127"/>
<dbReference type="AlphaFoldDB" id="A0A074XQE0"/>
<proteinExistence type="predicted"/>
<feature type="compositionally biased region" description="Low complexity" evidence="1">
    <location>
        <begin position="230"/>
        <end position="239"/>
    </location>
</feature>
<keyword evidence="3" id="KW-1185">Reference proteome</keyword>
<protein>
    <recommendedName>
        <fullName evidence="4">Apple domain-containing protein</fullName>
    </recommendedName>
</protein>
<dbReference type="Proteomes" id="UP000030706">
    <property type="component" value="Unassembled WGS sequence"/>
</dbReference>